<dbReference type="RefSeq" id="WP_386099702.1">
    <property type="nucleotide sequence ID" value="NZ_JBHUOZ010000003.1"/>
</dbReference>
<keyword evidence="2" id="KW-1185">Reference proteome</keyword>
<organism evidence="1 2">
    <name type="scientific">Terrimonas rubra</name>
    <dbReference type="NCBI Taxonomy" id="1035890"/>
    <lineage>
        <taxon>Bacteria</taxon>
        <taxon>Pseudomonadati</taxon>
        <taxon>Bacteroidota</taxon>
        <taxon>Chitinophagia</taxon>
        <taxon>Chitinophagales</taxon>
        <taxon>Chitinophagaceae</taxon>
        <taxon>Terrimonas</taxon>
    </lineage>
</organism>
<evidence type="ECO:0000313" key="1">
    <source>
        <dbReference type="EMBL" id="MFD2920748.1"/>
    </source>
</evidence>
<evidence type="ECO:0000313" key="2">
    <source>
        <dbReference type="Proteomes" id="UP001597511"/>
    </source>
</evidence>
<name>A0ABW6A982_9BACT</name>
<comment type="caution">
    <text evidence="1">The sequence shown here is derived from an EMBL/GenBank/DDBJ whole genome shotgun (WGS) entry which is preliminary data.</text>
</comment>
<accession>A0ABW6A982</accession>
<reference evidence="2" key="1">
    <citation type="journal article" date="2019" name="Int. J. Syst. Evol. Microbiol.">
        <title>The Global Catalogue of Microorganisms (GCM) 10K type strain sequencing project: providing services to taxonomists for standard genome sequencing and annotation.</title>
        <authorList>
            <consortium name="The Broad Institute Genomics Platform"/>
            <consortium name="The Broad Institute Genome Sequencing Center for Infectious Disease"/>
            <person name="Wu L."/>
            <person name="Ma J."/>
        </authorList>
    </citation>
    <scope>NUCLEOTIDE SEQUENCE [LARGE SCALE GENOMIC DNA]</scope>
    <source>
        <strain evidence="2">KCTC 23299</strain>
    </source>
</reference>
<gene>
    <name evidence="1" type="ORF">ACFS6H_13570</name>
</gene>
<dbReference type="EMBL" id="JBHUOZ010000003">
    <property type="protein sequence ID" value="MFD2920748.1"/>
    <property type="molecule type" value="Genomic_DNA"/>
</dbReference>
<dbReference type="Proteomes" id="UP001597511">
    <property type="component" value="Unassembled WGS sequence"/>
</dbReference>
<proteinExistence type="predicted"/>
<sequence>MKRFFAITFFLVYLTAYGEGHQLLRIPYLVKHFKVHQQTDPEMAFTKFIRIHYLQPIQVDDDFQQDQQLPFRTIDCNMLFASFCYTAPVTIEIERPECTTEKVFTPLIVYIPEHKAFGVFQPPRYAHI</sequence>
<protein>
    <submittedName>
        <fullName evidence="1">Uncharacterized protein</fullName>
    </submittedName>
</protein>